<evidence type="ECO:0000313" key="3">
    <source>
        <dbReference type="Proteomes" id="UP000597656"/>
    </source>
</evidence>
<feature type="transmembrane region" description="Helical" evidence="1">
    <location>
        <begin position="179"/>
        <end position="201"/>
    </location>
</feature>
<gene>
    <name evidence="2" type="ORF">GCM10011609_25270</name>
</gene>
<name>A0ABQ2HR13_9PSEU</name>
<accession>A0ABQ2HR13</accession>
<evidence type="ECO:0000256" key="1">
    <source>
        <dbReference type="SAM" id="Phobius"/>
    </source>
</evidence>
<protein>
    <submittedName>
        <fullName evidence="2">ABC transporter permease</fullName>
    </submittedName>
</protein>
<keyword evidence="3" id="KW-1185">Reference proteome</keyword>
<dbReference type="RefSeq" id="WP_189154867.1">
    <property type="nucleotide sequence ID" value="NZ_BMNC01000003.1"/>
</dbReference>
<sequence>MTTFGGVVRGEWVKLRSVRSSGFAVLGAALTMIVAGLVFAATIGTDSDGADGVTDPAGITLSGAIFAQLLTGVLGVLLMSGEYATGMIKPTLTAVPSRLPVLAGKVAVLVGTVFPAVLASAFVVFFAGQVVMGNAGLPTARIGDAGVLGAVVGSAVTMTGVAVLGLALGALLRTTAGAVSTLVFLVFLAPGLGGLLLPASWRDNAVKFLPSSAAEAFTQVAPAPGLLGAPAGAAVFSAWVVVPLLAAAVLLRRRDV</sequence>
<reference evidence="3" key="1">
    <citation type="journal article" date="2019" name="Int. J. Syst. Evol. Microbiol.">
        <title>The Global Catalogue of Microorganisms (GCM) 10K type strain sequencing project: providing services to taxonomists for standard genome sequencing and annotation.</title>
        <authorList>
            <consortium name="The Broad Institute Genomics Platform"/>
            <consortium name="The Broad Institute Genome Sequencing Center for Infectious Disease"/>
            <person name="Wu L."/>
            <person name="Ma J."/>
        </authorList>
    </citation>
    <scope>NUCLEOTIDE SEQUENCE [LARGE SCALE GENOMIC DNA]</scope>
    <source>
        <strain evidence="3">CGMCC 4.7319</strain>
    </source>
</reference>
<organism evidence="2 3">
    <name type="scientific">Lentzea pudingi</name>
    <dbReference type="NCBI Taxonomy" id="1789439"/>
    <lineage>
        <taxon>Bacteria</taxon>
        <taxon>Bacillati</taxon>
        <taxon>Actinomycetota</taxon>
        <taxon>Actinomycetes</taxon>
        <taxon>Pseudonocardiales</taxon>
        <taxon>Pseudonocardiaceae</taxon>
        <taxon>Lentzea</taxon>
    </lineage>
</organism>
<feature type="transmembrane region" description="Helical" evidence="1">
    <location>
        <begin position="106"/>
        <end position="127"/>
    </location>
</feature>
<evidence type="ECO:0000313" key="2">
    <source>
        <dbReference type="EMBL" id="GGM87560.1"/>
    </source>
</evidence>
<feature type="transmembrane region" description="Helical" evidence="1">
    <location>
        <begin position="63"/>
        <end position="85"/>
    </location>
</feature>
<keyword evidence="1" id="KW-0812">Transmembrane</keyword>
<dbReference type="EMBL" id="BMNC01000003">
    <property type="protein sequence ID" value="GGM87560.1"/>
    <property type="molecule type" value="Genomic_DNA"/>
</dbReference>
<dbReference type="Proteomes" id="UP000597656">
    <property type="component" value="Unassembled WGS sequence"/>
</dbReference>
<feature type="transmembrane region" description="Helical" evidence="1">
    <location>
        <begin position="231"/>
        <end position="251"/>
    </location>
</feature>
<keyword evidence="1" id="KW-1133">Transmembrane helix</keyword>
<keyword evidence="1" id="KW-0472">Membrane</keyword>
<feature type="transmembrane region" description="Helical" evidence="1">
    <location>
        <begin position="21"/>
        <end position="43"/>
    </location>
</feature>
<dbReference type="Pfam" id="PF12730">
    <property type="entry name" value="ABC2_membrane_4"/>
    <property type="match status" value="1"/>
</dbReference>
<comment type="caution">
    <text evidence="2">The sequence shown here is derived from an EMBL/GenBank/DDBJ whole genome shotgun (WGS) entry which is preliminary data.</text>
</comment>
<proteinExistence type="predicted"/>
<feature type="transmembrane region" description="Helical" evidence="1">
    <location>
        <begin position="147"/>
        <end position="172"/>
    </location>
</feature>